<evidence type="ECO:0000256" key="3">
    <source>
        <dbReference type="PROSITE-ProRule" id="PRU00023"/>
    </source>
</evidence>
<dbReference type="EnsemblMetazoa" id="GBRI024607-RA">
    <property type="protein sequence ID" value="GBRI024607-PA"/>
    <property type="gene ID" value="GBRI024607"/>
</dbReference>
<evidence type="ECO:0000313" key="4">
    <source>
        <dbReference type="EnsemblMetazoa" id="GBRI024607-PA"/>
    </source>
</evidence>
<dbReference type="InterPro" id="IPR036770">
    <property type="entry name" value="Ankyrin_rpt-contain_sf"/>
</dbReference>
<feature type="repeat" description="ANK" evidence="3">
    <location>
        <begin position="1486"/>
        <end position="1508"/>
    </location>
</feature>
<organism evidence="4 5">
    <name type="scientific">Glossina brevipalpis</name>
    <dbReference type="NCBI Taxonomy" id="37001"/>
    <lineage>
        <taxon>Eukaryota</taxon>
        <taxon>Metazoa</taxon>
        <taxon>Ecdysozoa</taxon>
        <taxon>Arthropoda</taxon>
        <taxon>Hexapoda</taxon>
        <taxon>Insecta</taxon>
        <taxon>Pterygota</taxon>
        <taxon>Neoptera</taxon>
        <taxon>Endopterygota</taxon>
        <taxon>Diptera</taxon>
        <taxon>Brachycera</taxon>
        <taxon>Muscomorpha</taxon>
        <taxon>Hippoboscoidea</taxon>
        <taxon>Glossinidae</taxon>
        <taxon>Glossina</taxon>
    </lineage>
</organism>
<dbReference type="STRING" id="37001.A0A1A9WM51"/>
<proteinExistence type="predicted"/>
<feature type="repeat" description="ANK" evidence="3">
    <location>
        <begin position="473"/>
        <end position="496"/>
    </location>
</feature>
<evidence type="ECO:0000256" key="2">
    <source>
        <dbReference type="ARBA" id="ARBA00023043"/>
    </source>
</evidence>
<feature type="repeat" description="ANK" evidence="3">
    <location>
        <begin position="897"/>
        <end position="929"/>
    </location>
</feature>
<evidence type="ECO:0000313" key="5">
    <source>
        <dbReference type="Proteomes" id="UP000091820"/>
    </source>
</evidence>
<dbReference type="PANTHER" id="PTHR24171:SF9">
    <property type="entry name" value="ANKYRIN REPEAT DOMAIN-CONTAINING PROTEIN 39"/>
    <property type="match status" value="1"/>
</dbReference>
<reference evidence="4" key="2">
    <citation type="submission" date="2020-05" db="UniProtKB">
        <authorList>
            <consortium name="EnsemblMetazoa"/>
        </authorList>
    </citation>
    <scope>IDENTIFICATION</scope>
    <source>
        <strain evidence="4">IAEA</strain>
    </source>
</reference>
<feature type="repeat" description="ANK" evidence="3">
    <location>
        <begin position="1526"/>
        <end position="1558"/>
    </location>
</feature>
<dbReference type="PANTHER" id="PTHR24171">
    <property type="entry name" value="ANKYRIN REPEAT DOMAIN-CONTAINING PROTEIN 39-RELATED"/>
    <property type="match status" value="1"/>
</dbReference>
<feature type="repeat" description="ANK" evidence="3">
    <location>
        <begin position="824"/>
        <end position="856"/>
    </location>
</feature>
<feature type="repeat" description="ANK" evidence="3">
    <location>
        <begin position="1241"/>
        <end position="1273"/>
    </location>
</feature>
<dbReference type="InterPro" id="IPR002110">
    <property type="entry name" value="Ankyrin_rpt"/>
</dbReference>
<feature type="repeat" description="ANK" evidence="3">
    <location>
        <begin position="440"/>
        <end position="472"/>
    </location>
</feature>
<dbReference type="Pfam" id="PF00023">
    <property type="entry name" value="Ank"/>
    <property type="match status" value="2"/>
</dbReference>
<dbReference type="Pfam" id="PF13857">
    <property type="entry name" value="Ank_5"/>
    <property type="match status" value="3"/>
</dbReference>
<feature type="repeat" description="ANK" evidence="3">
    <location>
        <begin position="49"/>
        <end position="81"/>
    </location>
</feature>
<keyword evidence="1" id="KW-0677">Repeat</keyword>
<feature type="repeat" description="ANK" evidence="3">
    <location>
        <begin position="857"/>
        <end position="889"/>
    </location>
</feature>
<feature type="repeat" description="ANK" evidence="3">
    <location>
        <begin position="122"/>
        <end position="154"/>
    </location>
</feature>
<keyword evidence="5" id="KW-1185">Reference proteome</keyword>
<feature type="repeat" description="ANK" evidence="3">
    <location>
        <begin position="21"/>
        <end position="48"/>
    </location>
</feature>
<evidence type="ECO:0000256" key="1">
    <source>
        <dbReference type="ARBA" id="ARBA00022737"/>
    </source>
</evidence>
<keyword evidence="2 3" id="KW-0040">ANK repeat</keyword>
<protein>
    <submittedName>
        <fullName evidence="4">ANK_REP_REGION domain-containing protein</fullName>
    </submittedName>
</protein>
<feature type="repeat" description="ANK" evidence="3">
    <location>
        <begin position="1452"/>
        <end position="1479"/>
    </location>
</feature>
<dbReference type="PRINTS" id="PR01415">
    <property type="entry name" value="ANKYRIN"/>
</dbReference>
<reference evidence="5" key="1">
    <citation type="submission" date="2014-03" db="EMBL/GenBank/DDBJ databases">
        <authorList>
            <person name="Aksoy S."/>
            <person name="Warren W."/>
            <person name="Wilson R.K."/>
        </authorList>
    </citation>
    <scope>NUCLEOTIDE SEQUENCE [LARGE SCALE GENOMIC DNA]</scope>
    <source>
        <strain evidence="5">IAEA</strain>
    </source>
</reference>
<dbReference type="PROSITE" id="PS50297">
    <property type="entry name" value="ANK_REP_REGION"/>
    <property type="match status" value="15"/>
</dbReference>
<dbReference type="Proteomes" id="UP000091820">
    <property type="component" value="Unassembled WGS sequence"/>
</dbReference>
<feature type="repeat" description="ANK" evidence="3">
    <location>
        <begin position="1281"/>
        <end position="1313"/>
    </location>
</feature>
<sequence>MTNFTSNFGCSEASELLQRDINVAAIQGDIKSVQRLLQNGADVDGKDINGRSPLHYAISNGHIDIVNVLLKNGAAVNQVTNKGITPLHTATSKCYKEIVEILLQHINRDKLNNLINAKTNSVGITPLHIAARNGFLEILKCLLRNGAIYNIENKNGKIPVDLSEDRNIIDLLKLIEELFRDIKNGNVKSISKLGAVKSDEFLAITNARNNKGNTLLQIAVVNQHNYIASKLLKMLKDPDEVQLQFCPKCGFEQLQKLEFRAKTHINFSTIYLCMLRGMAWPCETDKNISPWKTLKEGSYYLGNAYRLVEAYKDCVPGPIDNKSIQSVNDLLVALEFDPKHITTGYTDEAYGGQAECFVSKGQGTKYYKLLHSELKKDVRAFIEMVELNIDIPVKTFFDSIRRRLQSDLSEILLQATQNGNLLMVENCIKRGVNVNFRDIHGRTPLHYGVNSCNTNIVITLLNNGAELAQVTDKGNTPLHIASFKGSKEIVEILLERVSWDKLNDFINAKTTSGGTTSLHVAAKNGFLEVVKSLLKNGATYNIEDKEGRTPINLSKDKKVANLLQLVEELFEGTRTGNVEILSKLRVLKQSESLAVTKARNNQGDTLLQVAIANGHNDISNILLFMMKEVDEVQLQFNAKRDLDQLQKLESAAEIFIDSSKVHLDILRTMTQPHQTEQNVYPWKTLKEGSYYLRDAYSLVEVYKDCVPGLIDNESIQSVKDVLVALGFDPKHLRSGFTGEAYDGEEQNAKYYKLLHSELKKDVRSFIEMVELNIGLPVKKLLESIKKRLQSDLSKSLLKAIKNGNTSAFENCIKTGVIVNFADIDGRTPLHYAVNNGNVDFVSTLLKNGAEVTQITAKGNTPLHIASSKGYREIIEILLQYVSHDELNDFINAKTTSCGTTSLHVAAKNDFLEIVKSLLKNGAIYNIKDENGKTPINFSKDQKVTKFLKLIEQLFEDSKKGNIDIINELRIVRQDEFLAIMGTRNNEGNTLVQVAVANKHNNLSNKLLKMLDEFRPKCDLDQLQKLKSAAEVHIYFSDVYRNMLRGMTWPCETDKNISPWKTLKEGSYYLGNAYHLVETYKDCVPGPIDNKSIQSVNDLLVALEFDPKHITTGYTDEAYGGQAECFVSKGQGTKYYKLLHSESKKDVRTFIEMVEPNIDIPVKTFLESVKQRLQSDLSEILLQATQNGNLLMVENCIKRGVNVNFRDIHGRTPLHYGVNSCNTNIVITLLNSGAELAEVTDKGNTPLHIASFKGSKEIVEILLQRASLDNLNDFINAKTTSCGTTSLHVAAKNGFLEIAQILLKNGAIYDIENKEGKTSINICKDQKVAFLLELIEELFEGTRTGNVEILSKLRVVKQSEFLAVTKARNNQGDTLLQVAIANKHTNISHELSNMLVEFQLQLAVPLKSILDSIQQKLQSELSENLLEAIENCNTFAVENCIKEGVNVNFKDIDRKTPLYYAIKKGNIDIVRILLKNEAEVVQTVVDDGTTLLHIASSKGSRELIEILLQYVNCSELNYFINAKMTTDGSTSLHVAAKNGFLEVVKSLLRNGAVYNIKNNEGKIPIDLSKDQEVMEFLQLVEKSFKDTKRGNIEVIDKLRVIKQDEFLAVMGTCNEKGQKLLQVAVANKHLHIVNKLSSI</sequence>
<dbReference type="Gene3D" id="1.25.40.20">
    <property type="entry name" value="Ankyrin repeat-containing domain"/>
    <property type="match status" value="5"/>
</dbReference>
<feature type="repeat" description="ANK" evidence="3">
    <location>
        <begin position="513"/>
        <end position="545"/>
    </location>
</feature>
<dbReference type="Pfam" id="PF12796">
    <property type="entry name" value="Ank_2"/>
    <property type="match status" value="5"/>
</dbReference>
<dbReference type="VEuPathDB" id="VectorBase:GBRI024607"/>
<accession>A0A1A9WM51</accession>
<name>A0A1A9WM51_9MUSC</name>
<dbReference type="PROSITE" id="PS50088">
    <property type="entry name" value="ANK_REPEAT"/>
    <property type="match status" value="16"/>
</dbReference>
<dbReference type="SUPFAM" id="SSF48403">
    <property type="entry name" value="Ankyrin repeat"/>
    <property type="match status" value="4"/>
</dbReference>
<feature type="repeat" description="ANK" evidence="3">
    <location>
        <begin position="82"/>
        <end position="105"/>
    </location>
</feature>
<dbReference type="SMART" id="SM00248">
    <property type="entry name" value="ANK"/>
    <property type="match status" value="24"/>
</dbReference>
<feature type="repeat" description="ANK" evidence="3">
    <location>
        <begin position="1208"/>
        <end position="1240"/>
    </location>
</feature>